<organism evidence="2 3">
    <name type="scientific">Rhizobium viscosum</name>
    <name type="common">Arthrobacter viscosus</name>
    <dbReference type="NCBI Taxonomy" id="1673"/>
    <lineage>
        <taxon>Bacteria</taxon>
        <taxon>Pseudomonadati</taxon>
        <taxon>Pseudomonadota</taxon>
        <taxon>Alphaproteobacteria</taxon>
        <taxon>Hyphomicrobiales</taxon>
        <taxon>Rhizobiaceae</taxon>
        <taxon>Rhizobium/Agrobacterium group</taxon>
        <taxon>Rhizobium</taxon>
    </lineage>
</organism>
<dbReference type="Gene3D" id="3.40.50.720">
    <property type="entry name" value="NAD(P)-binding Rossmann-like Domain"/>
    <property type="match status" value="1"/>
</dbReference>
<gene>
    <name evidence="2" type="ORF">H4W29_000309</name>
</gene>
<dbReference type="InterPro" id="IPR035985">
    <property type="entry name" value="Ubiquitin-activating_enz"/>
</dbReference>
<comment type="caution">
    <text evidence="2">The sequence shown here is derived from an EMBL/GenBank/DDBJ whole genome shotgun (WGS) entry which is preliminary data.</text>
</comment>
<dbReference type="InterPro" id="IPR000594">
    <property type="entry name" value="ThiF_NAD_FAD-bd"/>
</dbReference>
<dbReference type="RefSeq" id="WP_192727390.1">
    <property type="nucleotide sequence ID" value="NZ_BAAAVL010000003.1"/>
</dbReference>
<protein>
    <recommendedName>
        <fullName evidence="1">THIF-type NAD/FAD binding fold domain-containing protein</fullName>
    </recommendedName>
</protein>
<dbReference type="Pfam" id="PF00899">
    <property type="entry name" value="ThiF"/>
    <property type="match status" value="1"/>
</dbReference>
<name>A0ABR9IIW5_RHIVS</name>
<dbReference type="SUPFAM" id="SSF54495">
    <property type="entry name" value="UBC-like"/>
    <property type="match status" value="1"/>
</dbReference>
<evidence type="ECO:0000313" key="3">
    <source>
        <dbReference type="Proteomes" id="UP000620262"/>
    </source>
</evidence>
<dbReference type="InterPro" id="IPR045886">
    <property type="entry name" value="ThiF/MoeB/HesA"/>
</dbReference>
<dbReference type="Gene3D" id="3.10.110.10">
    <property type="entry name" value="Ubiquitin Conjugating Enzyme"/>
    <property type="match status" value="1"/>
</dbReference>
<reference evidence="2 3" key="1">
    <citation type="submission" date="2020-10" db="EMBL/GenBank/DDBJ databases">
        <title>Sequencing the genomes of 1000 actinobacteria strains.</title>
        <authorList>
            <person name="Klenk H.-P."/>
        </authorList>
    </citation>
    <scope>NUCLEOTIDE SEQUENCE [LARGE SCALE GENOMIC DNA]</scope>
    <source>
        <strain evidence="2 3">DSM 7307</strain>
    </source>
</reference>
<evidence type="ECO:0000313" key="2">
    <source>
        <dbReference type="EMBL" id="MBE1503128.1"/>
    </source>
</evidence>
<dbReference type="SUPFAM" id="SSF69572">
    <property type="entry name" value="Activating enzymes of the ubiquitin-like proteins"/>
    <property type="match status" value="1"/>
</dbReference>
<accession>A0ABR9IIW5</accession>
<dbReference type="Proteomes" id="UP000620262">
    <property type="component" value="Unassembled WGS sequence"/>
</dbReference>
<proteinExistence type="predicted"/>
<sequence length="569" mass="62795">MIWWLENRQRARAEKAALVALHEDNDWFTGMRVKFDDLQFCADVALDYGGELFHFALLYPSTFPDSPPMVIPYGDRLISGHQYGPGGELCLQWRPDNWDPSVTGAMMIESAYNLIKEERPSNGGFGEVQSVHQMSLGAELRFSSWRLMAPGDAWTSLDGQLPELVANISLMQTAKRHSRVLHLKSIGGAGNEFWKSTRPLPTHAVERTGFLIRTGQDMSVVAQHPGGALGDLSKRIPELAEFLNTREPIFLVLIEGNGRRTAFDVLCEKGEPYLIPYRIVDEADLARRSASDREVVSQSRIAIVGCGSIGSKVAASLARGGARKFLLVDEDIFLPSNLVRNELDARAIGWHKVEALADRIEQIVADADVIVRRVALGSQTSAALMEATLELIGECELIVDATANPTSFNLCAGAARRNRRPMVWAEVFGGGIGGIIARARPDSDPHPLAARKQITTWCEDQNKPWEFRVADSYDANRDDGPPFIADDADVSVIAAHASRFAIDILQGGETSFPYSGYAIGLKKAWIFEAPFDTWPIELRITDPWELPAEGSSDEEISSFISDLMNEGRT</sequence>
<keyword evidence="3" id="KW-1185">Reference proteome</keyword>
<dbReference type="InterPro" id="IPR016135">
    <property type="entry name" value="UBQ-conjugating_enzyme/RWD"/>
</dbReference>
<dbReference type="PANTHER" id="PTHR43267:SF1">
    <property type="entry name" value="TRNA THREONYLCARBAMOYLADENOSINE DEHYDRATASE"/>
    <property type="match status" value="1"/>
</dbReference>
<dbReference type="EMBL" id="JADBEC010000001">
    <property type="protein sequence ID" value="MBE1503128.1"/>
    <property type="molecule type" value="Genomic_DNA"/>
</dbReference>
<feature type="domain" description="THIF-type NAD/FAD binding fold" evidence="1">
    <location>
        <begin position="290"/>
        <end position="429"/>
    </location>
</feature>
<evidence type="ECO:0000259" key="1">
    <source>
        <dbReference type="Pfam" id="PF00899"/>
    </source>
</evidence>
<dbReference type="PANTHER" id="PTHR43267">
    <property type="entry name" value="TRNA THREONYLCARBAMOYLADENOSINE DEHYDRATASE"/>
    <property type="match status" value="1"/>
</dbReference>